<dbReference type="InterPro" id="IPR036188">
    <property type="entry name" value="FAD/NAD-bd_sf"/>
</dbReference>
<evidence type="ECO:0000256" key="3">
    <source>
        <dbReference type="ARBA" id="ARBA00022827"/>
    </source>
</evidence>
<dbReference type="PRINTS" id="PR00368">
    <property type="entry name" value="FADPNR"/>
</dbReference>
<keyword evidence="5" id="KW-0732">Signal</keyword>
<comment type="similarity">
    <text evidence="5">Belongs to the FAD-dependent oxidoreductase 2 family. FRD/SDH subfamily.</text>
</comment>
<protein>
    <submittedName>
        <fullName evidence="7">Flavocytochrome c</fullName>
    </submittedName>
</protein>
<evidence type="ECO:0000313" key="8">
    <source>
        <dbReference type="Proteomes" id="UP000469462"/>
    </source>
</evidence>
<name>A0AAI9SCQ3_9BURK</name>
<dbReference type="RefSeq" id="WP_139687459.1">
    <property type="nucleotide sequence ID" value="NZ_WEHW01000026.1"/>
</dbReference>
<sequence length="512" mass="55262">MRNISRRSWLTTALAGSAALAASLPAAAKPVEAMPEKWDEEFDVVVIGSGFAGLAAAIEAKLAGRSVAVFEKMRNPGGNSIINGGIMGVPGTPMQKKEGIDDSPELMMEDMLREGLGLNHPDKVKKLCEEALPTWQWTIDELGVEWNRDRVSQEGGHSVPRCAIIRNGSGSGIVLKEIEKLKTLGVPIRTRVMMERIIRDADGRVKGVMVRDGYRFPNKDSGKIKFIKARRGLVLAHGGFGADIPYRTIFDPKLTAEIGTTCQPGATSEAWREADRIGCQMIQTDWIQCAPWTSPTEKGMGIALFFAQGAAAMFGVWVEDKGGTRFINELANRKVRADAIMTLLNKGTKCYAVADSLGTAPMEISRPGLLAKMLERGCVRKYETLEALAEGEKINLDGLRASIAEWNKAVDEGKDAHYGRYVNKLAKPMSQGPWYASQMVPKVHHCMGGILTDMDARAIDCASSKPIPGLFAAGEATGGVHGAVRLGSCAITDCIVYGRIAGKSAATASPWE</sequence>
<dbReference type="Proteomes" id="UP000469462">
    <property type="component" value="Unassembled WGS sequence"/>
</dbReference>
<evidence type="ECO:0000259" key="6">
    <source>
        <dbReference type="Pfam" id="PF00890"/>
    </source>
</evidence>
<feature type="signal peptide" evidence="5">
    <location>
        <begin position="1"/>
        <end position="28"/>
    </location>
</feature>
<dbReference type="InterPro" id="IPR006311">
    <property type="entry name" value="TAT_signal"/>
</dbReference>
<dbReference type="SUPFAM" id="SSF56425">
    <property type="entry name" value="Succinate dehydrogenase/fumarate reductase flavoprotein, catalytic domain"/>
    <property type="match status" value="1"/>
</dbReference>
<dbReference type="EMBL" id="WEHW01000026">
    <property type="protein sequence ID" value="KAB7650892.1"/>
    <property type="molecule type" value="Genomic_DNA"/>
</dbReference>
<accession>A0AAI9SCQ3</accession>
<keyword evidence="3 5" id="KW-0274">FAD</keyword>
<dbReference type="AlphaFoldDB" id="A0AAI9SCQ3"/>
<evidence type="ECO:0000256" key="4">
    <source>
        <dbReference type="ARBA" id="ARBA00023002"/>
    </source>
</evidence>
<dbReference type="InterPro" id="IPR010960">
    <property type="entry name" value="Flavocytochrome_c"/>
</dbReference>
<dbReference type="PRINTS" id="PR00411">
    <property type="entry name" value="PNDRDTASEI"/>
</dbReference>
<dbReference type="PROSITE" id="PS51318">
    <property type="entry name" value="TAT"/>
    <property type="match status" value="1"/>
</dbReference>
<dbReference type="InterPro" id="IPR050315">
    <property type="entry name" value="FAD-oxidoreductase_2"/>
</dbReference>
<dbReference type="Pfam" id="PF00890">
    <property type="entry name" value="FAD_binding_2"/>
    <property type="match status" value="1"/>
</dbReference>
<organism evidence="7 8">
    <name type="scientific">Sutterella seckii</name>
    <dbReference type="NCBI Taxonomy" id="1944635"/>
    <lineage>
        <taxon>Bacteria</taxon>
        <taxon>Pseudomonadati</taxon>
        <taxon>Pseudomonadota</taxon>
        <taxon>Betaproteobacteria</taxon>
        <taxon>Burkholderiales</taxon>
        <taxon>Sutterellaceae</taxon>
        <taxon>Sutterella</taxon>
    </lineage>
</organism>
<proteinExistence type="inferred from homology"/>
<gene>
    <name evidence="7" type="ORF">GBM96_07550</name>
</gene>
<evidence type="ECO:0000256" key="5">
    <source>
        <dbReference type="RuleBase" id="RU366062"/>
    </source>
</evidence>
<evidence type="ECO:0000256" key="1">
    <source>
        <dbReference type="ARBA" id="ARBA00001974"/>
    </source>
</evidence>
<keyword evidence="8" id="KW-1185">Reference proteome</keyword>
<evidence type="ECO:0000313" key="7">
    <source>
        <dbReference type="EMBL" id="KAB7650892.1"/>
    </source>
</evidence>
<dbReference type="Gene3D" id="3.90.700.10">
    <property type="entry name" value="Succinate dehydrogenase/fumarate reductase flavoprotein, catalytic domain"/>
    <property type="match status" value="1"/>
</dbReference>
<evidence type="ECO:0000256" key="2">
    <source>
        <dbReference type="ARBA" id="ARBA00022630"/>
    </source>
</evidence>
<comment type="cofactor">
    <cofactor evidence="1">
        <name>FAD</name>
        <dbReference type="ChEBI" id="CHEBI:57692"/>
    </cofactor>
</comment>
<feature type="domain" description="FAD-dependent oxidoreductase 2 FAD-binding" evidence="6">
    <location>
        <begin position="43"/>
        <end position="490"/>
    </location>
</feature>
<dbReference type="GO" id="GO:0016491">
    <property type="term" value="F:oxidoreductase activity"/>
    <property type="evidence" value="ECO:0007669"/>
    <property type="project" value="UniProtKB-KW"/>
</dbReference>
<dbReference type="InterPro" id="IPR003953">
    <property type="entry name" value="FAD-dep_OxRdtase_2_FAD-bd"/>
</dbReference>
<dbReference type="InterPro" id="IPR027477">
    <property type="entry name" value="Succ_DH/fumarate_Rdtase_cat_sf"/>
</dbReference>
<keyword evidence="2 5" id="KW-0285">Flavoprotein</keyword>
<reference evidence="7 8" key="1">
    <citation type="submission" date="2019-10" db="EMBL/GenBank/DDBJ databases">
        <title>Genome diversity of Sutterella seckii.</title>
        <authorList>
            <person name="Chaplin A.V."/>
            <person name="Sokolova S.R."/>
            <person name="Mosin K.A."/>
            <person name="Ivanova E.L."/>
            <person name="Kochetkova T.O."/>
            <person name="Goltsov A.Y."/>
            <person name="Trofimov D.Y."/>
            <person name="Efimov B.A."/>
        </authorList>
    </citation>
    <scope>NUCLEOTIDE SEQUENCE [LARGE SCALE GENOMIC DNA]</scope>
    <source>
        <strain evidence="7 8">ASD3426</strain>
    </source>
</reference>
<dbReference type="NCBIfam" id="TIGR01813">
    <property type="entry name" value="flavo_cyto_c"/>
    <property type="match status" value="1"/>
</dbReference>
<feature type="chain" id="PRO_5042314339" evidence="5">
    <location>
        <begin position="29"/>
        <end position="512"/>
    </location>
</feature>
<dbReference type="SUPFAM" id="SSF51905">
    <property type="entry name" value="FAD/NAD(P)-binding domain"/>
    <property type="match status" value="1"/>
</dbReference>
<dbReference type="Gene3D" id="3.50.50.60">
    <property type="entry name" value="FAD/NAD(P)-binding domain"/>
    <property type="match status" value="1"/>
</dbReference>
<comment type="caution">
    <text evidence="7">The sequence shown here is derived from an EMBL/GenBank/DDBJ whole genome shotgun (WGS) entry which is preliminary data.</text>
</comment>
<keyword evidence="4 5" id="KW-0560">Oxidoreductase</keyword>
<dbReference type="PANTHER" id="PTHR43400:SF7">
    <property type="entry name" value="FAD-DEPENDENT OXIDOREDUCTASE 2 FAD BINDING DOMAIN-CONTAINING PROTEIN"/>
    <property type="match status" value="1"/>
</dbReference>
<dbReference type="GO" id="GO:0010181">
    <property type="term" value="F:FMN binding"/>
    <property type="evidence" value="ECO:0007669"/>
    <property type="project" value="InterPro"/>
</dbReference>
<dbReference type="PANTHER" id="PTHR43400">
    <property type="entry name" value="FUMARATE REDUCTASE"/>
    <property type="match status" value="1"/>
</dbReference>